<dbReference type="GO" id="GO:0003677">
    <property type="term" value="F:DNA binding"/>
    <property type="evidence" value="ECO:0007669"/>
    <property type="project" value="InterPro"/>
</dbReference>
<dbReference type="CDD" id="cd00067">
    <property type="entry name" value="GAL4"/>
    <property type="match status" value="1"/>
</dbReference>
<evidence type="ECO:0000313" key="5">
    <source>
        <dbReference type="EMBL" id="KAF2787927.1"/>
    </source>
</evidence>
<dbReference type="OrthoDB" id="39175at2759"/>
<keyword evidence="2" id="KW-0539">Nucleus</keyword>
<name>A0A6A6WW12_9PLEO</name>
<dbReference type="AlphaFoldDB" id="A0A6A6WW12"/>
<evidence type="ECO:0000256" key="3">
    <source>
        <dbReference type="SAM" id="MobiDB-lite"/>
    </source>
</evidence>
<dbReference type="InterPro" id="IPR001138">
    <property type="entry name" value="Zn2Cys6_DnaBD"/>
</dbReference>
<keyword evidence="1" id="KW-0479">Metal-binding</keyword>
<keyword evidence="6" id="KW-1185">Reference proteome</keyword>
<dbReference type="Pfam" id="PF00172">
    <property type="entry name" value="Zn_clus"/>
    <property type="match status" value="1"/>
</dbReference>
<dbReference type="InterPro" id="IPR007219">
    <property type="entry name" value="XnlR_reg_dom"/>
</dbReference>
<feature type="domain" description="Zn(2)-C6 fungal-type" evidence="4">
    <location>
        <begin position="14"/>
        <end position="41"/>
    </location>
</feature>
<dbReference type="CDD" id="cd12148">
    <property type="entry name" value="fungal_TF_MHR"/>
    <property type="match status" value="1"/>
</dbReference>
<reference evidence="5" key="1">
    <citation type="journal article" date="2020" name="Stud. Mycol.">
        <title>101 Dothideomycetes genomes: a test case for predicting lifestyles and emergence of pathogens.</title>
        <authorList>
            <person name="Haridas S."/>
            <person name="Albert R."/>
            <person name="Binder M."/>
            <person name="Bloem J."/>
            <person name="Labutti K."/>
            <person name="Salamov A."/>
            <person name="Andreopoulos B."/>
            <person name="Baker S."/>
            <person name="Barry K."/>
            <person name="Bills G."/>
            <person name="Bluhm B."/>
            <person name="Cannon C."/>
            <person name="Castanera R."/>
            <person name="Culley D."/>
            <person name="Daum C."/>
            <person name="Ezra D."/>
            <person name="Gonzalez J."/>
            <person name="Henrissat B."/>
            <person name="Kuo A."/>
            <person name="Liang C."/>
            <person name="Lipzen A."/>
            <person name="Lutzoni F."/>
            <person name="Magnuson J."/>
            <person name="Mondo S."/>
            <person name="Nolan M."/>
            <person name="Ohm R."/>
            <person name="Pangilinan J."/>
            <person name="Park H.-J."/>
            <person name="Ramirez L."/>
            <person name="Alfaro M."/>
            <person name="Sun H."/>
            <person name="Tritt A."/>
            <person name="Yoshinaga Y."/>
            <person name="Zwiers L.-H."/>
            <person name="Turgeon B."/>
            <person name="Goodwin S."/>
            <person name="Spatafora J."/>
            <person name="Crous P."/>
            <person name="Grigoriev I."/>
        </authorList>
    </citation>
    <scope>NUCLEOTIDE SEQUENCE</scope>
    <source>
        <strain evidence="5">CBS 109.77</strain>
    </source>
</reference>
<dbReference type="SMART" id="SM00066">
    <property type="entry name" value="GAL4"/>
    <property type="match status" value="1"/>
</dbReference>
<evidence type="ECO:0000256" key="2">
    <source>
        <dbReference type="ARBA" id="ARBA00023242"/>
    </source>
</evidence>
<accession>A0A6A6WW12</accession>
<dbReference type="GO" id="GO:0006351">
    <property type="term" value="P:DNA-templated transcription"/>
    <property type="evidence" value="ECO:0007669"/>
    <property type="project" value="InterPro"/>
</dbReference>
<dbReference type="SUPFAM" id="SSF57701">
    <property type="entry name" value="Zn2/Cys6 DNA-binding domain"/>
    <property type="match status" value="1"/>
</dbReference>
<dbReference type="GO" id="GO:0000981">
    <property type="term" value="F:DNA-binding transcription factor activity, RNA polymerase II-specific"/>
    <property type="evidence" value="ECO:0007669"/>
    <property type="project" value="InterPro"/>
</dbReference>
<dbReference type="PANTHER" id="PTHR46910">
    <property type="entry name" value="TRANSCRIPTION FACTOR PDR1"/>
    <property type="match status" value="1"/>
</dbReference>
<proteinExistence type="predicted"/>
<dbReference type="Proteomes" id="UP000799757">
    <property type="component" value="Unassembled WGS sequence"/>
</dbReference>
<gene>
    <name evidence="5" type="ORF">K505DRAFT_329329</name>
</gene>
<sequence length="692" mass="77372">MSEEKWPSHGGMPACDLCHSRKVKCDRKDPCHNCISAKTECLRNRHYRSAHPKPRTDGRIKALVQRLSSLEESMLMGQATTSVFPSDSTTNTSQAPLERSLSSRSVKRKRSTHIFPQEATESTPNSDTSQPQVSEVRVMIEKELSNNVLLSRNQRNVLESAVSFVDNISQTHSLTSEDRGLWKRNDDIETDLTPGEIMHVLSRIQIKEQDSSIQLQVFHHLTPKALERIGLDLLEGTADEQTLLLYKVVVHFEAAVAFLNTQIQGPPSPAIQKHLRDMQFHHRHAALTALDRVGYLTQPSLLLLQALIAGALLMQVVGDAISCWYLTASASHTLVALGYHNLRHTAPRTDADEEIHAAVAWCYHLDASMSMVLVRPLSLPRILVPVASLLKPNPLNPLTTFVIMALELVPVQQKIVGITLSSGPSHDSRSQSSIDVEVALLRRQMAEIFARMEKARPSLNLESNIGVMLHWHSLEYQYFCTLTSVHRLSSTVISNPFERDECLRCARRALESIQKMQDEGSDSGHFSGEYNPYLCWTILSASLCPFFVVFCNVVGTSNAADFQMLKDAIGWIASFAKHNMHVSKLYKLCVALLELCRPLMETPPQSNGMNNQNHTDGNLQNTIPAHPFPPGSLNPNLDLQNIDITLNTNMDPASMPDFWDDSMMNQLFQAQPSLDWFSAVDMFDPGLNHDVA</sequence>
<dbReference type="EMBL" id="MU002265">
    <property type="protein sequence ID" value="KAF2787927.1"/>
    <property type="molecule type" value="Genomic_DNA"/>
</dbReference>
<dbReference type="PROSITE" id="PS00463">
    <property type="entry name" value="ZN2_CY6_FUNGAL_1"/>
    <property type="match status" value="1"/>
</dbReference>
<dbReference type="PROSITE" id="PS50048">
    <property type="entry name" value="ZN2_CY6_FUNGAL_2"/>
    <property type="match status" value="1"/>
</dbReference>
<feature type="compositionally biased region" description="Polar residues" evidence="3">
    <location>
        <begin position="80"/>
        <end position="95"/>
    </location>
</feature>
<feature type="region of interest" description="Disordered" evidence="3">
    <location>
        <begin position="80"/>
        <end position="133"/>
    </location>
</feature>
<evidence type="ECO:0000313" key="6">
    <source>
        <dbReference type="Proteomes" id="UP000799757"/>
    </source>
</evidence>
<evidence type="ECO:0000259" key="4">
    <source>
        <dbReference type="PROSITE" id="PS50048"/>
    </source>
</evidence>
<dbReference type="GO" id="GO:0008270">
    <property type="term" value="F:zinc ion binding"/>
    <property type="evidence" value="ECO:0007669"/>
    <property type="project" value="InterPro"/>
</dbReference>
<protein>
    <submittedName>
        <fullName evidence="5">Putative Zn(II)2Cys6 transcription factor-like protein</fullName>
    </submittedName>
</protein>
<dbReference type="SMART" id="SM00906">
    <property type="entry name" value="Fungal_trans"/>
    <property type="match status" value="1"/>
</dbReference>
<organism evidence="5 6">
    <name type="scientific">Melanomma pulvis-pyrius CBS 109.77</name>
    <dbReference type="NCBI Taxonomy" id="1314802"/>
    <lineage>
        <taxon>Eukaryota</taxon>
        <taxon>Fungi</taxon>
        <taxon>Dikarya</taxon>
        <taxon>Ascomycota</taxon>
        <taxon>Pezizomycotina</taxon>
        <taxon>Dothideomycetes</taxon>
        <taxon>Pleosporomycetidae</taxon>
        <taxon>Pleosporales</taxon>
        <taxon>Melanommataceae</taxon>
        <taxon>Melanomma</taxon>
    </lineage>
</organism>
<dbReference type="InterPro" id="IPR050987">
    <property type="entry name" value="AtrR-like"/>
</dbReference>
<feature type="compositionally biased region" description="Polar residues" evidence="3">
    <location>
        <begin position="119"/>
        <end position="133"/>
    </location>
</feature>
<dbReference type="PANTHER" id="PTHR46910:SF1">
    <property type="entry name" value="MISCELLANEOUS ZN(II)2CYS6 TRANSCRIPTION FACTOR (EUROFUNG)-RELATED"/>
    <property type="match status" value="1"/>
</dbReference>
<evidence type="ECO:0000256" key="1">
    <source>
        <dbReference type="ARBA" id="ARBA00022723"/>
    </source>
</evidence>
<dbReference type="Gene3D" id="4.10.240.10">
    <property type="entry name" value="Zn(2)-C6 fungal-type DNA-binding domain"/>
    <property type="match status" value="1"/>
</dbReference>
<dbReference type="InterPro" id="IPR036864">
    <property type="entry name" value="Zn2-C6_fun-type_DNA-bd_sf"/>
</dbReference>